<organism evidence="2 3">
    <name type="scientific">Neomicrococcus lactis</name>
    <dbReference type="NCBI Taxonomy" id="732241"/>
    <lineage>
        <taxon>Bacteria</taxon>
        <taxon>Bacillati</taxon>
        <taxon>Actinomycetota</taxon>
        <taxon>Actinomycetes</taxon>
        <taxon>Micrococcales</taxon>
        <taxon>Micrococcaceae</taxon>
        <taxon>Neomicrococcus</taxon>
    </lineage>
</organism>
<reference evidence="2 3" key="1">
    <citation type="submission" date="2020-08" db="EMBL/GenBank/DDBJ databases">
        <title>Sequencing the genomes of 1000 actinobacteria strains.</title>
        <authorList>
            <person name="Klenk H.-P."/>
        </authorList>
    </citation>
    <scope>NUCLEOTIDE SEQUENCE [LARGE SCALE GENOMIC DNA]</scope>
    <source>
        <strain evidence="2 3">DSM 23694</strain>
    </source>
</reference>
<name>A0A7W8Y927_9MICC</name>
<dbReference type="GO" id="GO:0008233">
    <property type="term" value="F:peptidase activity"/>
    <property type="evidence" value="ECO:0007669"/>
    <property type="project" value="UniProtKB-KW"/>
</dbReference>
<evidence type="ECO:0000313" key="3">
    <source>
        <dbReference type="Proteomes" id="UP000523863"/>
    </source>
</evidence>
<dbReference type="AlphaFoldDB" id="A0A7W8Y927"/>
<evidence type="ECO:0000256" key="1">
    <source>
        <dbReference type="SAM" id="Phobius"/>
    </source>
</evidence>
<keyword evidence="2" id="KW-0645">Protease</keyword>
<evidence type="ECO:0000313" key="2">
    <source>
        <dbReference type="EMBL" id="MBB5597167.1"/>
    </source>
</evidence>
<proteinExistence type="predicted"/>
<protein>
    <submittedName>
        <fullName evidence="2">Membrane protease YdiL (CAAX protease family)</fullName>
    </submittedName>
</protein>
<keyword evidence="3" id="KW-1185">Reference proteome</keyword>
<keyword evidence="1" id="KW-0812">Transmembrane</keyword>
<keyword evidence="2" id="KW-0378">Hydrolase</keyword>
<gene>
    <name evidence="2" type="ORF">BKA12_000247</name>
</gene>
<dbReference type="Proteomes" id="UP000523863">
    <property type="component" value="Unassembled WGS sequence"/>
</dbReference>
<accession>A0A7W8Y927</accession>
<feature type="transmembrane region" description="Helical" evidence="1">
    <location>
        <begin position="12"/>
        <end position="35"/>
    </location>
</feature>
<feature type="transmembrane region" description="Helical" evidence="1">
    <location>
        <begin position="41"/>
        <end position="59"/>
    </location>
</feature>
<dbReference type="EMBL" id="JACHBL010000001">
    <property type="protein sequence ID" value="MBB5597167.1"/>
    <property type="molecule type" value="Genomic_DNA"/>
</dbReference>
<sequence>MSSKPSTAFATILYSIVCGAVAALIGTILHAQILYVGDFPITWGTVVSLVAAGMLFTYVGLKSGRIWGAALTGIVTYVLVAWSAMDPNNRFIVPTEYINNFPGPAVAGVIWMYGVAVATFVALFVTARKLKKESAVAAGANA</sequence>
<keyword evidence="1" id="KW-0472">Membrane</keyword>
<comment type="caution">
    <text evidence="2">The sequence shown here is derived from an EMBL/GenBank/DDBJ whole genome shotgun (WGS) entry which is preliminary data.</text>
</comment>
<keyword evidence="1" id="KW-1133">Transmembrane helix</keyword>
<dbReference type="GO" id="GO:0006508">
    <property type="term" value="P:proteolysis"/>
    <property type="evidence" value="ECO:0007669"/>
    <property type="project" value="UniProtKB-KW"/>
</dbReference>
<dbReference type="RefSeq" id="WP_183640078.1">
    <property type="nucleotide sequence ID" value="NZ_JACHBL010000001.1"/>
</dbReference>
<feature type="transmembrane region" description="Helical" evidence="1">
    <location>
        <begin position="105"/>
        <end position="125"/>
    </location>
</feature>
<feature type="transmembrane region" description="Helical" evidence="1">
    <location>
        <begin position="66"/>
        <end position="85"/>
    </location>
</feature>